<reference evidence="3" key="1">
    <citation type="journal article" date="2014" name="Science">
        <title>Ancient hybridizations among the ancestral genomes of bread wheat.</title>
        <authorList>
            <consortium name="International Wheat Genome Sequencing Consortium,"/>
            <person name="Marcussen T."/>
            <person name="Sandve S.R."/>
            <person name="Heier L."/>
            <person name="Spannagl M."/>
            <person name="Pfeifer M."/>
            <person name="Jakobsen K.S."/>
            <person name="Wulff B.B."/>
            <person name="Steuernagel B."/>
            <person name="Mayer K.F."/>
            <person name="Olsen O.A."/>
        </authorList>
    </citation>
    <scope>NUCLEOTIDE SEQUENCE [LARGE SCALE GENOMIC DNA]</scope>
    <source>
        <strain evidence="3">cv. AL8/78</strain>
    </source>
</reference>
<feature type="domain" description="Tf2-1-like SH3-like" evidence="1">
    <location>
        <begin position="17"/>
        <end position="81"/>
    </location>
</feature>
<sequence length="115" mass="13337">MKQQADKHRTERVFAEGDLVFLKLQPYVQSSVVVRANHKLAFKFFGPFRIIEKIIEVAYRLELPAGSKIHPVFHVSQLKCFVPPSEQVQTRLPCPLASLQVPVRILQQRVRQIYN</sequence>
<organism evidence="2 3">
    <name type="scientific">Aegilops tauschii subsp. strangulata</name>
    <name type="common">Goatgrass</name>
    <dbReference type="NCBI Taxonomy" id="200361"/>
    <lineage>
        <taxon>Eukaryota</taxon>
        <taxon>Viridiplantae</taxon>
        <taxon>Streptophyta</taxon>
        <taxon>Embryophyta</taxon>
        <taxon>Tracheophyta</taxon>
        <taxon>Spermatophyta</taxon>
        <taxon>Magnoliopsida</taxon>
        <taxon>Liliopsida</taxon>
        <taxon>Poales</taxon>
        <taxon>Poaceae</taxon>
        <taxon>BOP clade</taxon>
        <taxon>Pooideae</taxon>
        <taxon>Triticodae</taxon>
        <taxon>Triticeae</taxon>
        <taxon>Triticinae</taxon>
        <taxon>Aegilops</taxon>
    </lineage>
</organism>
<reference evidence="2" key="4">
    <citation type="submission" date="2019-03" db="UniProtKB">
        <authorList>
            <consortium name="EnsemblPlants"/>
        </authorList>
    </citation>
    <scope>IDENTIFICATION</scope>
</reference>
<dbReference type="Pfam" id="PF24626">
    <property type="entry name" value="SH3_Tf2-1"/>
    <property type="match status" value="1"/>
</dbReference>
<accession>A0A453EPP1</accession>
<reference evidence="2" key="5">
    <citation type="journal article" date="2021" name="G3 (Bethesda)">
        <title>Aegilops tauschii genome assembly Aet v5.0 features greater sequence contiguity and improved annotation.</title>
        <authorList>
            <person name="Wang L."/>
            <person name="Zhu T."/>
            <person name="Rodriguez J.C."/>
            <person name="Deal K.R."/>
            <person name="Dubcovsky J."/>
            <person name="McGuire P.E."/>
            <person name="Lux T."/>
            <person name="Spannagl M."/>
            <person name="Mayer K.F.X."/>
            <person name="Baldrich P."/>
            <person name="Meyers B.C."/>
            <person name="Huo N."/>
            <person name="Gu Y.Q."/>
            <person name="Zhou H."/>
            <person name="Devos K.M."/>
            <person name="Bennetzen J.L."/>
            <person name="Unver T."/>
            <person name="Budak H."/>
            <person name="Gulick P.J."/>
            <person name="Galiba G."/>
            <person name="Kalapos B."/>
            <person name="Nelson D.R."/>
            <person name="Li P."/>
            <person name="You F.M."/>
            <person name="Luo M.C."/>
            <person name="Dvorak J."/>
        </authorList>
    </citation>
    <scope>NUCLEOTIDE SEQUENCE [LARGE SCALE GENOMIC DNA]</scope>
    <source>
        <strain evidence="2">cv. AL8/78</strain>
    </source>
</reference>
<dbReference type="AlphaFoldDB" id="A0A453EPP1"/>
<reference evidence="3" key="2">
    <citation type="journal article" date="2017" name="Nat. Plants">
        <title>The Aegilops tauschii genome reveals multiple impacts of transposons.</title>
        <authorList>
            <person name="Zhao G."/>
            <person name="Zou C."/>
            <person name="Li K."/>
            <person name="Wang K."/>
            <person name="Li T."/>
            <person name="Gao L."/>
            <person name="Zhang X."/>
            <person name="Wang H."/>
            <person name="Yang Z."/>
            <person name="Liu X."/>
            <person name="Jiang W."/>
            <person name="Mao L."/>
            <person name="Kong X."/>
            <person name="Jiao Y."/>
            <person name="Jia J."/>
        </authorList>
    </citation>
    <scope>NUCLEOTIDE SEQUENCE [LARGE SCALE GENOMIC DNA]</scope>
    <source>
        <strain evidence="3">cv. AL8/78</strain>
    </source>
</reference>
<evidence type="ECO:0000313" key="3">
    <source>
        <dbReference type="Proteomes" id="UP000015105"/>
    </source>
</evidence>
<proteinExistence type="predicted"/>
<dbReference type="Proteomes" id="UP000015105">
    <property type="component" value="Chromosome 3D"/>
</dbReference>
<dbReference type="PANTHER" id="PTHR46148">
    <property type="entry name" value="CHROMO DOMAIN-CONTAINING PROTEIN"/>
    <property type="match status" value="1"/>
</dbReference>
<dbReference type="PANTHER" id="PTHR46148:SF52">
    <property type="entry name" value="OS04G0603800 PROTEIN"/>
    <property type="match status" value="1"/>
</dbReference>
<name>A0A453EPP1_AEGTS</name>
<protein>
    <recommendedName>
        <fullName evidence="1">Tf2-1-like SH3-like domain-containing protein</fullName>
    </recommendedName>
</protein>
<reference evidence="2" key="3">
    <citation type="journal article" date="2017" name="Nature">
        <title>Genome sequence of the progenitor of the wheat D genome Aegilops tauschii.</title>
        <authorList>
            <person name="Luo M.C."/>
            <person name="Gu Y.Q."/>
            <person name="Puiu D."/>
            <person name="Wang H."/>
            <person name="Twardziok S.O."/>
            <person name="Deal K.R."/>
            <person name="Huo N."/>
            <person name="Zhu T."/>
            <person name="Wang L."/>
            <person name="Wang Y."/>
            <person name="McGuire P.E."/>
            <person name="Liu S."/>
            <person name="Long H."/>
            <person name="Ramasamy R.K."/>
            <person name="Rodriguez J.C."/>
            <person name="Van S.L."/>
            <person name="Yuan L."/>
            <person name="Wang Z."/>
            <person name="Xia Z."/>
            <person name="Xiao L."/>
            <person name="Anderson O.D."/>
            <person name="Ouyang S."/>
            <person name="Liang Y."/>
            <person name="Zimin A.V."/>
            <person name="Pertea G."/>
            <person name="Qi P."/>
            <person name="Bennetzen J.L."/>
            <person name="Dai X."/>
            <person name="Dawson M.W."/>
            <person name="Muller H.G."/>
            <person name="Kugler K."/>
            <person name="Rivarola-Duarte L."/>
            <person name="Spannagl M."/>
            <person name="Mayer K.F.X."/>
            <person name="Lu F.H."/>
            <person name="Bevan M.W."/>
            <person name="Leroy P."/>
            <person name="Li P."/>
            <person name="You F.M."/>
            <person name="Sun Q."/>
            <person name="Liu Z."/>
            <person name="Lyons E."/>
            <person name="Wicker T."/>
            <person name="Salzberg S.L."/>
            <person name="Devos K.M."/>
            <person name="Dvorak J."/>
        </authorList>
    </citation>
    <scope>NUCLEOTIDE SEQUENCE [LARGE SCALE GENOMIC DNA]</scope>
    <source>
        <strain evidence="2">cv. AL8/78</strain>
    </source>
</reference>
<evidence type="ECO:0000259" key="1">
    <source>
        <dbReference type="Pfam" id="PF24626"/>
    </source>
</evidence>
<keyword evidence="3" id="KW-1185">Reference proteome</keyword>
<dbReference type="Gramene" id="AET3Gv20416200.1">
    <property type="protein sequence ID" value="AET3Gv20416200.1"/>
    <property type="gene ID" value="AET3Gv20416200"/>
</dbReference>
<dbReference type="EnsemblPlants" id="AET3Gv20416200.1">
    <property type="protein sequence ID" value="AET3Gv20416200.1"/>
    <property type="gene ID" value="AET3Gv20416200"/>
</dbReference>
<dbReference type="InterPro" id="IPR056924">
    <property type="entry name" value="SH3_Tf2-1"/>
</dbReference>
<evidence type="ECO:0000313" key="2">
    <source>
        <dbReference type="EnsemblPlants" id="AET3Gv20416200.1"/>
    </source>
</evidence>